<accession>A0ABD3HKI7</accession>
<dbReference type="EMBL" id="JBJQOH010000003">
    <property type="protein sequence ID" value="KAL3690805.1"/>
    <property type="molecule type" value="Genomic_DNA"/>
</dbReference>
<feature type="coiled-coil region" evidence="1">
    <location>
        <begin position="31"/>
        <end position="58"/>
    </location>
</feature>
<protein>
    <submittedName>
        <fullName evidence="3">Uncharacterized protein</fullName>
    </submittedName>
</protein>
<evidence type="ECO:0000313" key="3">
    <source>
        <dbReference type="EMBL" id="KAL3690805.1"/>
    </source>
</evidence>
<dbReference type="AlphaFoldDB" id="A0ABD3HKI7"/>
<organism evidence="3 4">
    <name type="scientific">Riccia sorocarpa</name>
    <dbReference type="NCBI Taxonomy" id="122646"/>
    <lineage>
        <taxon>Eukaryota</taxon>
        <taxon>Viridiplantae</taxon>
        <taxon>Streptophyta</taxon>
        <taxon>Embryophyta</taxon>
        <taxon>Marchantiophyta</taxon>
        <taxon>Marchantiopsida</taxon>
        <taxon>Marchantiidae</taxon>
        <taxon>Marchantiales</taxon>
        <taxon>Ricciaceae</taxon>
        <taxon>Riccia</taxon>
    </lineage>
</organism>
<reference evidence="3 4" key="1">
    <citation type="submission" date="2024-09" db="EMBL/GenBank/DDBJ databases">
        <title>Chromosome-scale assembly of Riccia sorocarpa.</title>
        <authorList>
            <person name="Paukszto L."/>
        </authorList>
    </citation>
    <scope>NUCLEOTIDE SEQUENCE [LARGE SCALE GENOMIC DNA]</scope>
    <source>
        <strain evidence="3">LP-2024</strain>
        <tissue evidence="3">Aerial parts of the thallus</tissue>
    </source>
</reference>
<gene>
    <name evidence="3" type="ORF">R1sor_004456</name>
</gene>
<evidence type="ECO:0000313" key="4">
    <source>
        <dbReference type="Proteomes" id="UP001633002"/>
    </source>
</evidence>
<sequence>MLEYTGSFKTSEVDMADLSEADRARFELVQQKDMRLQMRDMQEAMRSLAEEEQRLKSDVHGMEDMMKKVRQSEQGLPLRGNLDARDEEFLWSNCTAKDRSHFKGRLDEHKIKLAAQTSTDLVMAEQGAGPSQLHGSDLPELGRPQVPAPFSRASVLSETEILLSGSRDEDIELARRLGDL</sequence>
<name>A0ABD3HKI7_9MARC</name>
<proteinExistence type="predicted"/>
<feature type="region of interest" description="Disordered" evidence="2">
    <location>
        <begin position="126"/>
        <end position="148"/>
    </location>
</feature>
<comment type="caution">
    <text evidence="3">The sequence shown here is derived from an EMBL/GenBank/DDBJ whole genome shotgun (WGS) entry which is preliminary data.</text>
</comment>
<keyword evidence="1" id="KW-0175">Coiled coil</keyword>
<dbReference type="Proteomes" id="UP001633002">
    <property type="component" value="Unassembled WGS sequence"/>
</dbReference>
<keyword evidence="4" id="KW-1185">Reference proteome</keyword>
<evidence type="ECO:0000256" key="2">
    <source>
        <dbReference type="SAM" id="MobiDB-lite"/>
    </source>
</evidence>
<evidence type="ECO:0000256" key="1">
    <source>
        <dbReference type="SAM" id="Coils"/>
    </source>
</evidence>